<evidence type="ECO:0000313" key="1">
    <source>
        <dbReference type="EMBL" id="KAK0154099.1"/>
    </source>
</evidence>
<dbReference type="PANTHER" id="PTHR47510">
    <property type="entry name" value="REVERSE TRANSCRIPTASE DOMAIN-CONTAINING PROTEIN"/>
    <property type="match status" value="1"/>
</dbReference>
<dbReference type="AlphaFoldDB" id="A0AA47N940"/>
<sequence>MSFIATLANITVPTVRERSIRDPLNARTPTYNSGLSGNMSEYKVASYGLRRAVKDAKRKYRDRVETQMEQHADDLDSFYTRFGAINNIASLPAKYNIVNASGVSFTAGDEHTLSVTEHNVKRALTSVNTRKAAISDGISEYWPLALVFPTIVNLSLAKSMVPTCFKGSTYDPVPRNASPACLND</sequence>
<dbReference type="EMBL" id="JAOPHQ010000584">
    <property type="protein sequence ID" value="KAK0154099.1"/>
    <property type="molecule type" value="Genomic_DNA"/>
</dbReference>
<dbReference type="Proteomes" id="UP001174136">
    <property type="component" value="Unassembled WGS sequence"/>
</dbReference>
<name>A0AA47N940_MERPO</name>
<dbReference type="PANTHER" id="PTHR47510:SF3">
    <property type="entry name" value="ENDO_EXONUCLEASE_PHOSPHATASE DOMAIN-CONTAINING PROTEIN"/>
    <property type="match status" value="1"/>
</dbReference>
<gene>
    <name evidence="1" type="ORF">N1851_003816</name>
</gene>
<accession>A0AA47N940</accession>
<organism evidence="1 2">
    <name type="scientific">Merluccius polli</name>
    <name type="common">Benguela hake</name>
    <name type="synonym">Merluccius cadenati</name>
    <dbReference type="NCBI Taxonomy" id="89951"/>
    <lineage>
        <taxon>Eukaryota</taxon>
        <taxon>Metazoa</taxon>
        <taxon>Chordata</taxon>
        <taxon>Craniata</taxon>
        <taxon>Vertebrata</taxon>
        <taxon>Euteleostomi</taxon>
        <taxon>Actinopterygii</taxon>
        <taxon>Neopterygii</taxon>
        <taxon>Teleostei</taxon>
        <taxon>Neoteleostei</taxon>
        <taxon>Acanthomorphata</taxon>
        <taxon>Zeiogadaria</taxon>
        <taxon>Gadariae</taxon>
        <taxon>Gadiformes</taxon>
        <taxon>Gadoidei</taxon>
        <taxon>Merlucciidae</taxon>
        <taxon>Merluccius</taxon>
    </lineage>
</organism>
<evidence type="ECO:0000313" key="2">
    <source>
        <dbReference type="Proteomes" id="UP001174136"/>
    </source>
</evidence>
<reference evidence="1" key="1">
    <citation type="journal article" date="2023" name="Front. Mar. Sci.">
        <title>A new Merluccius polli reference genome to investigate the effects of global change in West African waters.</title>
        <authorList>
            <person name="Mateo J.L."/>
            <person name="Blanco-Fernandez C."/>
            <person name="Garcia-Vazquez E."/>
            <person name="Machado-Schiaffino G."/>
        </authorList>
    </citation>
    <scope>NUCLEOTIDE SEQUENCE</scope>
    <source>
        <strain evidence="1">C29</strain>
        <tissue evidence="1">Fin</tissue>
    </source>
</reference>
<keyword evidence="2" id="KW-1185">Reference proteome</keyword>
<protein>
    <submittedName>
        <fullName evidence="1">Uncharacterized protein</fullName>
    </submittedName>
</protein>
<proteinExistence type="predicted"/>
<comment type="caution">
    <text evidence="1">The sequence shown here is derived from an EMBL/GenBank/DDBJ whole genome shotgun (WGS) entry which is preliminary data.</text>
</comment>